<dbReference type="GO" id="GO:0005634">
    <property type="term" value="C:nucleus"/>
    <property type="evidence" value="ECO:0007669"/>
    <property type="project" value="UniProtKB-SubCell"/>
</dbReference>
<protein>
    <submittedName>
        <fullName evidence="9">Condensin complex subunit 1</fullName>
    </submittedName>
</protein>
<feature type="compositionally biased region" description="Acidic residues" evidence="7">
    <location>
        <begin position="299"/>
        <end position="312"/>
    </location>
</feature>
<proteinExistence type="predicted"/>
<evidence type="ECO:0000256" key="2">
    <source>
        <dbReference type="ARBA" id="ARBA00022618"/>
    </source>
</evidence>
<evidence type="ECO:0000313" key="9">
    <source>
        <dbReference type="EMBL" id="ODM89760.1"/>
    </source>
</evidence>
<name>A0A1D2M9W0_ORCCI</name>
<feature type="compositionally biased region" description="Acidic residues" evidence="7">
    <location>
        <begin position="229"/>
        <end position="275"/>
    </location>
</feature>
<accession>A0A1D2M9W0</accession>
<evidence type="ECO:0000313" key="10">
    <source>
        <dbReference type="Proteomes" id="UP000094527"/>
    </source>
</evidence>
<keyword evidence="5" id="KW-0131">Cell cycle</keyword>
<comment type="subcellular location">
    <subcellularLocation>
        <location evidence="1">Nucleus</location>
    </subcellularLocation>
</comment>
<keyword evidence="2" id="KW-0132">Cell division</keyword>
<evidence type="ECO:0000256" key="6">
    <source>
        <dbReference type="SAM" id="Coils"/>
    </source>
</evidence>
<keyword evidence="3" id="KW-0498">Mitosis</keyword>
<evidence type="ECO:0000256" key="4">
    <source>
        <dbReference type="ARBA" id="ARBA00023242"/>
    </source>
</evidence>
<dbReference type="SUPFAM" id="SSF48371">
    <property type="entry name" value="ARM repeat"/>
    <property type="match status" value="1"/>
</dbReference>
<dbReference type="Pfam" id="PF12717">
    <property type="entry name" value="Cnd1"/>
    <property type="match status" value="1"/>
</dbReference>
<dbReference type="GO" id="GO:0010032">
    <property type="term" value="P:meiotic chromosome condensation"/>
    <property type="evidence" value="ECO:0007669"/>
    <property type="project" value="TreeGrafter"/>
</dbReference>
<dbReference type="GO" id="GO:0042393">
    <property type="term" value="F:histone binding"/>
    <property type="evidence" value="ECO:0007669"/>
    <property type="project" value="TreeGrafter"/>
</dbReference>
<keyword evidence="10" id="KW-1185">Reference proteome</keyword>
<dbReference type="OrthoDB" id="436262at2759"/>
<comment type="caution">
    <text evidence="9">The sequence shown here is derived from an EMBL/GenBank/DDBJ whole genome shotgun (WGS) entry which is preliminary data.</text>
</comment>
<gene>
    <name evidence="9" type="ORF">Ocin01_16924</name>
</gene>
<dbReference type="STRING" id="48709.A0A1D2M9W0"/>
<dbReference type="InterPro" id="IPR026971">
    <property type="entry name" value="CND1/NCAPD3"/>
</dbReference>
<keyword evidence="6" id="KW-0175">Coiled coil</keyword>
<evidence type="ECO:0000256" key="7">
    <source>
        <dbReference type="SAM" id="MobiDB-lite"/>
    </source>
</evidence>
<dbReference type="GO" id="GO:0000779">
    <property type="term" value="C:condensed chromosome, centromeric region"/>
    <property type="evidence" value="ECO:0007669"/>
    <property type="project" value="TreeGrafter"/>
</dbReference>
<reference evidence="9 10" key="1">
    <citation type="journal article" date="2016" name="Genome Biol. Evol.">
        <title>Gene Family Evolution Reflects Adaptation to Soil Environmental Stressors in the Genome of the Collembolan Orchesella cincta.</title>
        <authorList>
            <person name="Faddeeva-Vakhrusheva A."/>
            <person name="Derks M.F."/>
            <person name="Anvar S.Y."/>
            <person name="Agamennone V."/>
            <person name="Suring W."/>
            <person name="Smit S."/>
            <person name="van Straalen N.M."/>
            <person name="Roelofs D."/>
        </authorList>
    </citation>
    <scope>NUCLEOTIDE SEQUENCE [LARGE SCALE GENOMIC DNA]</scope>
    <source>
        <tissue evidence="9">Mixed pool</tissue>
    </source>
</reference>
<feature type="compositionally biased region" description="Basic and acidic residues" evidence="7">
    <location>
        <begin position="215"/>
        <end position="227"/>
    </location>
</feature>
<dbReference type="InterPro" id="IPR016024">
    <property type="entry name" value="ARM-type_fold"/>
</dbReference>
<dbReference type="Proteomes" id="UP000094527">
    <property type="component" value="Unassembled WGS sequence"/>
</dbReference>
<keyword evidence="4" id="KW-0539">Nucleus</keyword>
<dbReference type="PANTHER" id="PTHR14222">
    <property type="entry name" value="CONDENSIN"/>
    <property type="match status" value="1"/>
</dbReference>
<feature type="domain" description="Condensin complex subunit 1 C-terminal" evidence="8">
    <location>
        <begin position="2"/>
        <end position="140"/>
    </location>
</feature>
<feature type="coiled-coil region" evidence="6">
    <location>
        <begin position="185"/>
        <end position="212"/>
    </location>
</feature>
<dbReference type="GO" id="GO:0051301">
    <property type="term" value="P:cell division"/>
    <property type="evidence" value="ECO:0007669"/>
    <property type="project" value="UniProtKB-KW"/>
</dbReference>
<organism evidence="9 10">
    <name type="scientific">Orchesella cincta</name>
    <name type="common">Springtail</name>
    <name type="synonym">Podura cincta</name>
    <dbReference type="NCBI Taxonomy" id="48709"/>
    <lineage>
        <taxon>Eukaryota</taxon>
        <taxon>Metazoa</taxon>
        <taxon>Ecdysozoa</taxon>
        <taxon>Arthropoda</taxon>
        <taxon>Hexapoda</taxon>
        <taxon>Collembola</taxon>
        <taxon>Entomobryomorpha</taxon>
        <taxon>Entomobryoidea</taxon>
        <taxon>Orchesellidae</taxon>
        <taxon>Orchesellinae</taxon>
        <taxon>Orchesella</taxon>
    </lineage>
</organism>
<dbReference type="GO" id="GO:0000796">
    <property type="term" value="C:condensin complex"/>
    <property type="evidence" value="ECO:0007669"/>
    <property type="project" value="TreeGrafter"/>
</dbReference>
<evidence type="ECO:0000256" key="5">
    <source>
        <dbReference type="ARBA" id="ARBA00023306"/>
    </source>
</evidence>
<feature type="region of interest" description="Disordered" evidence="7">
    <location>
        <begin position="215"/>
        <end position="312"/>
    </location>
</feature>
<dbReference type="EMBL" id="LJIJ01002395">
    <property type="protein sequence ID" value="ODM89760.1"/>
    <property type="molecule type" value="Genomic_DNA"/>
</dbReference>
<dbReference type="AlphaFoldDB" id="A0A1D2M9W0"/>
<sequence>MEKMNDCISTGLADKDPRIRKACMDYIQYLALSDLLKVREQLSDTVACLCDESQELREMAKDFINEISEKDNILQNSIPDIISRLSTREDITQEDFRGIMKTLLTKIKKEKQLGGLVERIVGRFKGPISIRVAQDTAFCLTQVQQNDKTLKILKDNAAAYADKLGDEGVWDHFLEVLAAIRKLNKPDLKTKIDEWEKELEEHRSKCVALLEAENAAKKKTDKPHVAESESSEDEEEAEQGGEQDNMETEQNDQEGGEQENGDNEGAESEQEQEGDVTEKFQTDEEDEQEATNMEHNDGSDGEQMDVESAESE</sequence>
<dbReference type="InterPro" id="IPR032682">
    <property type="entry name" value="Cnd1_C"/>
</dbReference>
<evidence type="ECO:0000259" key="8">
    <source>
        <dbReference type="Pfam" id="PF12717"/>
    </source>
</evidence>
<dbReference type="GO" id="GO:0007076">
    <property type="term" value="P:mitotic chromosome condensation"/>
    <property type="evidence" value="ECO:0007669"/>
    <property type="project" value="InterPro"/>
</dbReference>
<dbReference type="PANTHER" id="PTHR14222:SF2">
    <property type="entry name" value="CONDENSIN COMPLEX SUBUNIT 1"/>
    <property type="match status" value="1"/>
</dbReference>
<evidence type="ECO:0000256" key="3">
    <source>
        <dbReference type="ARBA" id="ARBA00022776"/>
    </source>
</evidence>
<evidence type="ECO:0000256" key="1">
    <source>
        <dbReference type="ARBA" id="ARBA00004123"/>
    </source>
</evidence>